<dbReference type="PROSITE" id="PS50995">
    <property type="entry name" value="HTH_MARR_2"/>
    <property type="match status" value="1"/>
</dbReference>
<dbReference type="InterPro" id="IPR036388">
    <property type="entry name" value="WH-like_DNA-bd_sf"/>
</dbReference>
<dbReference type="Pfam" id="PF01047">
    <property type="entry name" value="MarR"/>
    <property type="match status" value="1"/>
</dbReference>
<keyword evidence="4" id="KW-1185">Reference proteome</keyword>
<evidence type="ECO:0000256" key="1">
    <source>
        <dbReference type="ARBA" id="ARBA00023125"/>
    </source>
</evidence>
<proteinExistence type="predicted"/>
<feature type="domain" description="HTH marR-type" evidence="2">
    <location>
        <begin position="13"/>
        <end position="141"/>
    </location>
</feature>
<name>A0ABV6KY44_9BACI</name>
<evidence type="ECO:0000313" key="4">
    <source>
        <dbReference type="Proteomes" id="UP001589738"/>
    </source>
</evidence>
<sequence>MPDQHIKEVVNKYISLSFSVNKIGEALVKEQLDCDLTSEQHYMLRYIYQNHSCTSSELADVFSVKKSAITAIITRLWTKGFIQRTRDENDRRVVYLTLTDKGNELYLETEARIHKLVESIITKFDQNEIEMFIQSYEKLYSVLLETKKNQLED</sequence>
<dbReference type="Proteomes" id="UP001589738">
    <property type="component" value="Unassembled WGS sequence"/>
</dbReference>
<protein>
    <submittedName>
        <fullName evidence="3">MarR family winged helix-turn-helix transcriptional regulator</fullName>
    </submittedName>
</protein>
<evidence type="ECO:0000259" key="2">
    <source>
        <dbReference type="PROSITE" id="PS50995"/>
    </source>
</evidence>
<reference evidence="3 4" key="1">
    <citation type="submission" date="2024-09" db="EMBL/GenBank/DDBJ databases">
        <authorList>
            <person name="Sun Q."/>
            <person name="Mori K."/>
        </authorList>
    </citation>
    <scope>NUCLEOTIDE SEQUENCE [LARGE SCALE GENOMIC DNA]</scope>
    <source>
        <strain evidence="3 4">CGMCC 1.9126</strain>
    </source>
</reference>
<dbReference type="PANTHER" id="PTHR33164">
    <property type="entry name" value="TRANSCRIPTIONAL REGULATOR, MARR FAMILY"/>
    <property type="match status" value="1"/>
</dbReference>
<organism evidence="3 4">
    <name type="scientific">Robertmurraya beringensis</name>
    <dbReference type="NCBI Taxonomy" id="641660"/>
    <lineage>
        <taxon>Bacteria</taxon>
        <taxon>Bacillati</taxon>
        <taxon>Bacillota</taxon>
        <taxon>Bacilli</taxon>
        <taxon>Bacillales</taxon>
        <taxon>Bacillaceae</taxon>
        <taxon>Robertmurraya</taxon>
    </lineage>
</organism>
<gene>
    <name evidence="3" type="ORF">ACFFHF_23985</name>
</gene>
<dbReference type="PANTHER" id="PTHR33164:SF67">
    <property type="entry name" value="TRANSCRIPTIONAL REGULATOR, MARR FAMILY"/>
    <property type="match status" value="1"/>
</dbReference>
<evidence type="ECO:0000313" key="3">
    <source>
        <dbReference type="EMBL" id="MFC0478252.1"/>
    </source>
</evidence>
<keyword evidence="1" id="KW-0238">DNA-binding</keyword>
<dbReference type="SUPFAM" id="SSF46785">
    <property type="entry name" value="Winged helix' DNA-binding domain"/>
    <property type="match status" value="1"/>
</dbReference>
<dbReference type="Gene3D" id="1.10.10.10">
    <property type="entry name" value="Winged helix-like DNA-binding domain superfamily/Winged helix DNA-binding domain"/>
    <property type="match status" value="1"/>
</dbReference>
<dbReference type="InterPro" id="IPR036390">
    <property type="entry name" value="WH_DNA-bd_sf"/>
</dbReference>
<accession>A0ABV6KY44</accession>
<dbReference type="InterPro" id="IPR000835">
    <property type="entry name" value="HTH_MarR-typ"/>
</dbReference>
<dbReference type="PRINTS" id="PR00598">
    <property type="entry name" value="HTHMARR"/>
</dbReference>
<dbReference type="SMART" id="SM00347">
    <property type="entry name" value="HTH_MARR"/>
    <property type="match status" value="1"/>
</dbReference>
<dbReference type="RefSeq" id="WP_340906341.1">
    <property type="nucleotide sequence ID" value="NZ_JBHLUU010000128.1"/>
</dbReference>
<dbReference type="EMBL" id="JBHLUU010000128">
    <property type="protein sequence ID" value="MFC0478252.1"/>
    <property type="molecule type" value="Genomic_DNA"/>
</dbReference>
<comment type="caution">
    <text evidence="3">The sequence shown here is derived from an EMBL/GenBank/DDBJ whole genome shotgun (WGS) entry which is preliminary data.</text>
</comment>
<dbReference type="InterPro" id="IPR039422">
    <property type="entry name" value="MarR/SlyA-like"/>
</dbReference>